<sequence length="209" mass="24003">MQPAWLGSVNLHNVSELAAALGKLRKMDLMNRLAGLTHLSPDEDLQLHKIPPRHIRDWVTHLSETKTEVKNLEFLLRLHESDQLQITTYIHFCHDLSSITDLINRYLTSSNDQEVRVACDVLNVLMCVQDSVVVYNKCCTMLRQIIKFISSCLIDNSKALPTLVTHLTVSKYRIPYILLQFLEDIVEQALSDPESTDVSEQELMSKWNM</sequence>
<evidence type="ECO:0000313" key="2">
    <source>
        <dbReference type="RefSeq" id="XP_017299616.1"/>
    </source>
</evidence>
<dbReference type="PaxDb" id="121845-A0A1S4EBM3"/>
<dbReference type="GeneID" id="103509296"/>
<name>A0A1S4EBM3_DIACI</name>
<protein>
    <submittedName>
        <fullName evidence="2">Uncharacterized protein LOC103509296</fullName>
    </submittedName>
</protein>
<dbReference type="Proteomes" id="UP000079169">
    <property type="component" value="Unplaced"/>
</dbReference>
<dbReference type="AlphaFoldDB" id="A0A1S4EBM3"/>
<gene>
    <name evidence="2" type="primary">LOC103509296</name>
</gene>
<dbReference type="RefSeq" id="XP_017299616.1">
    <property type="nucleotide sequence ID" value="XM_017444127.1"/>
</dbReference>
<accession>A0A1S4EBM3</accession>
<evidence type="ECO:0000313" key="1">
    <source>
        <dbReference type="Proteomes" id="UP000079169"/>
    </source>
</evidence>
<organism evidence="1 2">
    <name type="scientific">Diaphorina citri</name>
    <name type="common">Asian citrus psyllid</name>
    <dbReference type="NCBI Taxonomy" id="121845"/>
    <lineage>
        <taxon>Eukaryota</taxon>
        <taxon>Metazoa</taxon>
        <taxon>Ecdysozoa</taxon>
        <taxon>Arthropoda</taxon>
        <taxon>Hexapoda</taxon>
        <taxon>Insecta</taxon>
        <taxon>Pterygota</taxon>
        <taxon>Neoptera</taxon>
        <taxon>Paraneoptera</taxon>
        <taxon>Hemiptera</taxon>
        <taxon>Sternorrhyncha</taxon>
        <taxon>Psylloidea</taxon>
        <taxon>Psyllidae</taxon>
        <taxon>Diaphorininae</taxon>
        <taxon>Diaphorina</taxon>
    </lineage>
</organism>
<proteinExistence type="predicted"/>
<keyword evidence="1" id="KW-1185">Reference proteome</keyword>
<dbReference type="KEGG" id="dci:103509296"/>
<reference evidence="2" key="1">
    <citation type="submission" date="2025-08" db="UniProtKB">
        <authorList>
            <consortium name="RefSeq"/>
        </authorList>
    </citation>
    <scope>IDENTIFICATION</scope>
</reference>